<evidence type="ECO:0000313" key="2">
    <source>
        <dbReference type="Proteomes" id="UP000292052"/>
    </source>
</evidence>
<protein>
    <submittedName>
        <fullName evidence="1">Uncharacterized protein</fullName>
    </submittedName>
</protein>
<name>A0A482V6Q5_ASBVE</name>
<comment type="caution">
    <text evidence="1">The sequence shown here is derived from an EMBL/GenBank/DDBJ whole genome shotgun (WGS) entry which is preliminary data.</text>
</comment>
<dbReference type="AlphaFoldDB" id="A0A482V6Q5"/>
<evidence type="ECO:0000313" key="1">
    <source>
        <dbReference type="EMBL" id="RZB38757.1"/>
    </source>
</evidence>
<sequence length="78" mass="8735">MAVERSSKLDLFTFQRRLEKADMRSLRVATSKTIQPTSSKQSLFAVAPLNSFGLLIPTSHMSLANTNLSRRKTKVDPL</sequence>
<accession>A0A482V6Q5</accession>
<dbReference type="EMBL" id="QDEB01133947">
    <property type="protein sequence ID" value="RZB38757.1"/>
    <property type="molecule type" value="Genomic_DNA"/>
</dbReference>
<reference evidence="1 2" key="1">
    <citation type="submission" date="2017-03" db="EMBL/GenBank/DDBJ databases">
        <title>Genome of the blue death feigning beetle - Asbolus verrucosus.</title>
        <authorList>
            <person name="Rider S.D."/>
        </authorList>
    </citation>
    <scope>NUCLEOTIDE SEQUENCE [LARGE SCALE GENOMIC DNA]</scope>
    <source>
        <strain evidence="1">Butters</strain>
        <tissue evidence="1">Head and leg muscle</tissue>
    </source>
</reference>
<organism evidence="1 2">
    <name type="scientific">Asbolus verrucosus</name>
    <name type="common">Desert ironclad beetle</name>
    <dbReference type="NCBI Taxonomy" id="1661398"/>
    <lineage>
        <taxon>Eukaryota</taxon>
        <taxon>Metazoa</taxon>
        <taxon>Ecdysozoa</taxon>
        <taxon>Arthropoda</taxon>
        <taxon>Hexapoda</taxon>
        <taxon>Insecta</taxon>
        <taxon>Pterygota</taxon>
        <taxon>Neoptera</taxon>
        <taxon>Endopterygota</taxon>
        <taxon>Coleoptera</taxon>
        <taxon>Polyphaga</taxon>
        <taxon>Cucujiformia</taxon>
        <taxon>Tenebrionidae</taxon>
        <taxon>Pimeliinae</taxon>
        <taxon>Asbolus</taxon>
    </lineage>
</organism>
<gene>
    <name evidence="1" type="ORF">BDFB_013103</name>
</gene>
<keyword evidence="2" id="KW-1185">Reference proteome</keyword>
<dbReference type="Proteomes" id="UP000292052">
    <property type="component" value="Unassembled WGS sequence"/>
</dbReference>
<proteinExistence type="predicted"/>